<keyword evidence="1" id="KW-1133">Transmembrane helix</keyword>
<evidence type="ECO:0000259" key="2">
    <source>
        <dbReference type="Pfam" id="PF04917"/>
    </source>
</evidence>
<gene>
    <name evidence="3" type="ordered locus">Bcep1808_7397</name>
</gene>
<sequence length="537" mass="54858">MSRKILLQLGGPSASIEARRQREGGVGALEMIAVIGIFISMIALSAPFVTQWSNSRTDQIVADQFKLAMQGANTFIQNNSATIVAAANPTVVYSWAQMAGSMPAGLSPTNTFGQTYQLAIQKTGTAPNYTLNPMLQTTGGQPIPENELRAISASVGGSGGYISTLTPTVATGAKGSWGPLTLTSFGANPGAGRLAGALFYQTSTQANQYLYRVNVPGHPELNQMQTSVDMQSNNVNNAGIVNTNKLATNGLNANDMPPTWGGGIRTWDVYAGGTVGVGPGGGAPPVAWMAQNGVVQGQWLNATNDVNAQGNVNASNSVNASVGVNTGGQIWAGGNITTNGSIGLNSSGAAITNPGRMHINTGENLYLQPWSGGSTIVGGGGGSGNLIVTGNLDGNGYIKPGQIAWAGAGCGPNGALGTDGQQALFCNSGVWTAAGGGGSAVSHCKGSSCTITLPSAGTWDIFGVAYVHQYAWLGGWFYINGALVDTNANEGDQDGTGWGIMSGSYRIAVGGPTTIGANTVWNGTWGDFTINLHATKE</sequence>
<evidence type="ECO:0000313" key="4">
    <source>
        <dbReference type="Proteomes" id="UP000002287"/>
    </source>
</evidence>
<protein>
    <recommendedName>
        <fullName evidence="2">Bacterial shufflon protein N-terminal domain-containing protein</fullName>
    </recommendedName>
</protein>
<name>A4JVH1_BURVG</name>
<keyword evidence="1" id="KW-0812">Transmembrane</keyword>
<dbReference type="Pfam" id="PF04917">
    <property type="entry name" value="Shufflon_N"/>
    <property type="match status" value="1"/>
</dbReference>
<feature type="domain" description="Bacterial shufflon protein N-terminal" evidence="2">
    <location>
        <begin position="54"/>
        <end position="273"/>
    </location>
</feature>
<evidence type="ECO:0000256" key="1">
    <source>
        <dbReference type="SAM" id="Phobius"/>
    </source>
</evidence>
<proteinExistence type="predicted"/>
<dbReference type="HOGENOM" id="CLU_555145_0_0_4"/>
<keyword evidence="1" id="KW-0472">Membrane</keyword>
<geneLocation type="plasmid" evidence="3 4">
    <name>pBVIE03</name>
</geneLocation>
<organism evidence="3 4">
    <name type="scientific">Burkholderia vietnamiensis (strain G4 / LMG 22486)</name>
    <name type="common">Burkholderia cepacia (strain R1808)</name>
    <dbReference type="NCBI Taxonomy" id="269482"/>
    <lineage>
        <taxon>Bacteria</taxon>
        <taxon>Pseudomonadati</taxon>
        <taxon>Pseudomonadota</taxon>
        <taxon>Betaproteobacteria</taxon>
        <taxon>Burkholderiales</taxon>
        <taxon>Burkholderiaceae</taxon>
        <taxon>Burkholderia</taxon>
        <taxon>Burkholderia cepacia complex</taxon>
    </lineage>
</organism>
<dbReference type="KEGG" id="bvi:Bcep1808_7397"/>
<reference evidence="3 4" key="1">
    <citation type="submission" date="2007-03" db="EMBL/GenBank/DDBJ databases">
        <title>Complete sequence of plasmid pBVIE03 of Burkholderia vietnamiensis G4.</title>
        <authorList>
            <consortium name="US DOE Joint Genome Institute"/>
            <person name="Copeland A."/>
            <person name="Lucas S."/>
            <person name="Lapidus A."/>
            <person name="Barry K."/>
            <person name="Detter J.C."/>
            <person name="Glavina del Rio T."/>
            <person name="Hammon N."/>
            <person name="Israni S."/>
            <person name="Dalin E."/>
            <person name="Tice H."/>
            <person name="Pitluck S."/>
            <person name="Chain P."/>
            <person name="Malfatti S."/>
            <person name="Shin M."/>
            <person name="Vergez L."/>
            <person name="Schmutz J."/>
            <person name="Larimer F."/>
            <person name="Land M."/>
            <person name="Hauser L."/>
            <person name="Kyrpides N."/>
            <person name="Tiedje J."/>
            <person name="Richardson P."/>
        </authorList>
    </citation>
    <scope>NUCLEOTIDE SEQUENCE [LARGE SCALE GENOMIC DNA]</scope>
    <source>
        <strain evidence="4">G4 / LMG 22486</strain>
        <plasmid evidence="3 4">pBVIE03</plasmid>
    </source>
</reference>
<dbReference type="AlphaFoldDB" id="A4JVH1"/>
<dbReference type="InterPro" id="IPR007001">
    <property type="entry name" value="Shufflon_N"/>
</dbReference>
<accession>A4JVH1</accession>
<evidence type="ECO:0000313" key="3">
    <source>
        <dbReference type="EMBL" id="ABO60274.1"/>
    </source>
</evidence>
<dbReference type="EMBL" id="CP000619">
    <property type="protein sequence ID" value="ABO60274.1"/>
    <property type="molecule type" value="Genomic_DNA"/>
</dbReference>
<feature type="transmembrane region" description="Helical" evidence="1">
    <location>
        <begin position="28"/>
        <end position="49"/>
    </location>
</feature>
<keyword evidence="3" id="KW-0614">Plasmid</keyword>
<dbReference type="Proteomes" id="UP000002287">
    <property type="component" value="Plasmid pBVIE03"/>
</dbReference>